<dbReference type="PANTHER" id="PTHR31859">
    <property type="entry name" value="TETRATRICOPEPTIDE REPEAT PROTEIN 39 FAMILY MEMBER"/>
    <property type="match status" value="1"/>
</dbReference>
<dbReference type="Pfam" id="PF10300">
    <property type="entry name" value="Iml2-TPR_39"/>
    <property type="match status" value="1"/>
</dbReference>
<dbReference type="OrthoDB" id="43460at2759"/>
<name>A0A9N8VT66_9GLOM</name>
<dbReference type="Proteomes" id="UP000789572">
    <property type="component" value="Unassembled WGS sequence"/>
</dbReference>
<dbReference type="EMBL" id="CAJVPJ010000026">
    <property type="protein sequence ID" value="CAG8459720.1"/>
    <property type="molecule type" value="Genomic_DNA"/>
</dbReference>
<protein>
    <submittedName>
        <fullName evidence="1">7648_t:CDS:1</fullName>
    </submittedName>
</protein>
<dbReference type="SUPFAM" id="SSF48452">
    <property type="entry name" value="TPR-like"/>
    <property type="match status" value="2"/>
</dbReference>
<dbReference type="InterPro" id="IPR011990">
    <property type="entry name" value="TPR-like_helical_dom_sf"/>
</dbReference>
<dbReference type="PANTHER" id="PTHR31859:SF1">
    <property type="entry name" value="TETRATRICOPEPTIDE REPEAT PROTEIN 39C"/>
    <property type="match status" value="1"/>
</dbReference>
<reference evidence="1" key="1">
    <citation type="submission" date="2021-06" db="EMBL/GenBank/DDBJ databases">
        <authorList>
            <person name="Kallberg Y."/>
            <person name="Tangrot J."/>
            <person name="Rosling A."/>
        </authorList>
    </citation>
    <scope>NUCLEOTIDE SEQUENCE</scope>
    <source>
        <strain evidence="1">IA702</strain>
    </source>
</reference>
<proteinExistence type="predicted"/>
<evidence type="ECO:0000313" key="1">
    <source>
        <dbReference type="EMBL" id="CAG8459720.1"/>
    </source>
</evidence>
<keyword evidence="2" id="KW-1185">Reference proteome</keyword>
<accession>A0A9N8VT66</accession>
<comment type="caution">
    <text evidence="1">The sequence shown here is derived from an EMBL/GenBank/DDBJ whole genome shotgun (WGS) entry which is preliminary data.</text>
</comment>
<sequence>MGPNAEHRENEQLVYSQERSKSSTELAQNLQVDLSEIGPNNLTAKEQEAEDVRMFQGVKAFFCNQYSEAQDIFAEKADFEPLYALGRGCISFLKAVTTFNEDDITLAIKHLSFAEALASAQLHASKPSFTSNVTKFFSGRKHFMTNGQLRSTVIKAESVLLIALIQLFQESLVSYGKAALNLRRGYKSYEQVWDEMNKSDFPGPVDRHTKGGVEFGFGTCNLVLSFLPGKVIKMIAAAIGYRGNKELGVQLVNDCLRGRGIRSPLASILFAASYTILTSFVPVILGADYIPKADAYIEDALQQFPGSDFFTFFAGRNLRLKRELQKSTVAFKSVNQSLATGFGAELRRLCDYELGMNYALMLEWEAAASCFANLAKEGYWSPAFFTYFQASCLVMVGKMEEAVKIYSQVAGLVVRKFGGRTILIEQYVTRKVKQYTEEGFKNIVLPGLEIMLIWNSFGCMTEEILLKCMAMTDAKLSDLEKTDEDISTGKCDVGAMLRLVKASILNQLKRFSEAHECLTWIFDRDDRIKEDKFVLPFAYWEAGVTAYLKGNLEKAHGLWEEAGRISGYEFELRLAFRLHLGIMKLNDLTGKSKGSSLL</sequence>
<organism evidence="1 2">
    <name type="scientific">Paraglomus occultum</name>
    <dbReference type="NCBI Taxonomy" id="144539"/>
    <lineage>
        <taxon>Eukaryota</taxon>
        <taxon>Fungi</taxon>
        <taxon>Fungi incertae sedis</taxon>
        <taxon>Mucoromycota</taxon>
        <taxon>Glomeromycotina</taxon>
        <taxon>Glomeromycetes</taxon>
        <taxon>Paraglomerales</taxon>
        <taxon>Paraglomeraceae</taxon>
        <taxon>Paraglomus</taxon>
    </lineage>
</organism>
<dbReference type="InterPro" id="IPR019412">
    <property type="entry name" value="IML2/TPR_39"/>
</dbReference>
<evidence type="ECO:0000313" key="2">
    <source>
        <dbReference type="Proteomes" id="UP000789572"/>
    </source>
</evidence>
<dbReference type="AlphaFoldDB" id="A0A9N8VT66"/>
<gene>
    <name evidence="1" type="ORF">POCULU_LOCUS494</name>
</gene>